<dbReference type="Pfam" id="PF05662">
    <property type="entry name" value="YadA_stalk"/>
    <property type="match status" value="4"/>
</dbReference>
<feature type="domain" description="Trimeric autotransporter adhesin YadA-like stalk" evidence="1">
    <location>
        <begin position="553"/>
        <end position="588"/>
    </location>
</feature>
<dbReference type="InterPro" id="IPR008635">
    <property type="entry name" value="Coiled_stalk_dom"/>
</dbReference>
<accession>A0ABP2QMP2</accession>
<protein>
    <recommendedName>
        <fullName evidence="1">Trimeric autotransporter adhesin YadA-like stalk domain-containing protein</fullName>
    </recommendedName>
</protein>
<dbReference type="Proteomes" id="UP000008942">
    <property type="component" value="Unassembled WGS sequence"/>
</dbReference>
<evidence type="ECO:0000313" key="3">
    <source>
        <dbReference type="Proteomes" id="UP000008942"/>
    </source>
</evidence>
<evidence type="ECO:0000313" key="2">
    <source>
        <dbReference type="EMBL" id="EJF83088.1"/>
    </source>
</evidence>
<name>A0ABP2QMP2_BAREL</name>
<dbReference type="SUPFAM" id="SSF101967">
    <property type="entry name" value="Adhesin YadA, collagen-binding domain"/>
    <property type="match status" value="1"/>
</dbReference>
<feature type="domain" description="Trimeric autotransporter adhesin YadA-like stalk" evidence="1">
    <location>
        <begin position="437"/>
        <end position="459"/>
    </location>
</feature>
<organism evidence="2 3">
    <name type="scientific">Bartonella elizabethae Re6043vi</name>
    <dbReference type="NCBI Taxonomy" id="1094554"/>
    <lineage>
        <taxon>Bacteria</taxon>
        <taxon>Pseudomonadati</taxon>
        <taxon>Pseudomonadota</taxon>
        <taxon>Alphaproteobacteria</taxon>
        <taxon>Hyphomicrobiales</taxon>
        <taxon>Bartonellaceae</taxon>
        <taxon>Bartonella</taxon>
    </lineage>
</organism>
<reference evidence="2 3" key="1">
    <citation type="submission" date="2012-03" db="EMBL/GenBank/DDBJ databases">
        <title>The Genome Sequence of Bartonella elizabethae Re6043vi.</title>
        <authorList>
            <consortium name="The Broad Institute Genome Sequencing Platform"/>
            <consortium name="The Broad Institute Genome Sequencing Center for Infectious Disease"/>
            <person name="Feldgarden M."/>
            <person name="Kirby J."/>
            <person name="Kosoy M."/>
            <person name="Birtles R."/>
            <person name="Probert W.S."/>
            <person name="Chiaraviglio L."/>
            <person name="Young S.K."/>
            <person name="Zeng Q."/>
            <person name="Gargeya S."/>
            <person name="Fitzgerald M."/>
            <person name="Haas B."/>
            <person name="Abouelleil A."/>
            <person name="Alvarado L."/>
            <person name="Arachchi H.M."/>
            <person name="Berlin A."/>
            <person name="Chapman S.B."/>
            <person name="Gearin G."/>
            <person name="Goldberg J."/>
            <person name="Griggs A."/>
            <person name="Gujja S."/>
            <person name="Hansen M."/>
            <person name="Heiman D."/>
            <person name="Howarth C."/>
            <person name="Larimer J."/>
            <person name="Lui A."/>
            <person name="MacDonald P.J.P."/>
            <person name="McCowen C."/>
            <person name="Montmayeur A."/>
            <person name="Murphy C."/>
            <person name="Neiman D."/>
            <person name="Pearson M."/>
            <person name="Priest M."/>
            <person name="Roberts A."/>
            <person name="Saif S."/>
            <person name="Shea T."/>
            <person name="Sisk P."/>
            <person name="Stolte C."/>
            <person name="Sykes S."/>
            <person name="Wortman J."/>
            <person name="Nusbaum C."/>
            <person name="Birren B."/>
        </authorList>
    </citation>
    <scope>NUCLEOTIDE SEQUENCE [LARGE SCALE GENOMIC DNA]</scope>
    <source>
        <strain evidence="2 3">Re6043vi</strain>
    </source>
</reference>
<sequence>MKKIYTTPKMPAVSNFKNSYSPYGFSFIKKLSLVSVAVFLSNASPVSACFACDLWGNVETYFGAGTNIHKSIAPTYIIDGNIYRDVGSAFLGVDRKFKSLKNAFDTAFIGWGTWKQQVDKKFEQILSDQLVKQDFGGTITIGANKGGYVVDIANNSREARVLTGVRNAVLDPTSNQAVNGSQLYKLGIGVAKSFGGGARYDQNGNWIAPTFMVKAFDKNGNEVDKSYNSVAEAFTGVSDSFANLDKKIENVVTNVAGDSLVKQDFGGTITIGANKGGYVVDIANNSREARVLTGVRNAVLDPTSNQAVNGSQLYKLGIGVAKSFGGGARYDQNGNWIAPTFMVKAFDKNGNEVDKSYNSVAEAFTGVSDSFANLDKKIENVVTNVAGDSLVKQDFGGTITIGANKDGYVVDIANNSREARVLTGVHDAFLSTTSKQAVNGSQLYKLGIGVAKSFGGGAGYDNNGKWTAPTFMVKAFDKNGNEVDKSYNSVAAAFTGVSDSFANLDKKIENVVTNVAGDSLVKQDDTGLITIGGKVSGTKVSIANIDNAVRILTGVNAGSITATSTDAINGSQLYSMSNVVAGYFSRDAGYDADGKWNAPTFTVKVFDKNGSETETHYANVADAFTGVNTSFVNLDKKIENVATNVAGNSL</sequence>
<proteinExistence type="predicted"/>
<dbReference type="EMBL" id="AILW01000008">
    <property type="protein sequence ID" value="EJF83088.1"/>
    <property type="molecule type" value="Genomic_DNA"/>
</dbReference>
<dbReference type="Gene3D" id="1.20.5.170">
    <property type="match status" value="5"/>
</dbReference>
<comment type="caution">
    <text evidence="2">The sequence shown here is derived from an EMBL/GenBank/DDBJ whole genome shotgun (WGS) entry which is preliminary data.</text>
</comment>
<keyword evidence="3" id="KW-1185">Reference proteome</keyword>
<dbReference type="RefSeq" id="WP_005774502.1">
    <property type="nucleotide sequence ID" value="NZ_JH725140.1"/>
</dbReference>
<feature type="domain" description="Trimeric autotransporter adhesin YadA-like stalk" evidence="1">
    <location>
        <begin position="307"/>
        <end position="328"/>
    </location>
</feature>
<dbReference type="InterPro" id="IPR011049">
    <property type="entry name" value="Serralysin-like_metalloprot_C"/>
</dbReference>
<evidence type="ECO:0000259" key="1">
    <source>
        <dbReference type="Pfam" id="PF05662"/>
    </source>
</evidence>
<feature type="domain" description="Trimeric autotransporter adhesin YadA-like stalk" evidence="1">
    <location>
        <begin position="177"/>
        <end position="198"/>
    </location>
</feature>
<dbReference type="Gene3D" id="6.10.250.2030">
    <property type="match status" value="1"/>
</dbReference>
<gene>
    <name evidence="2" type="ORF">MCU_01258</name>
</gene>
<feature type="non-terminal residue" evidence="2">
    <location>
        <position position="650"/>
    </location>
</feature>